<dbReference type="Gene3D" id="3.40.190.10">
    <property type="entry name" value="Periplasmic binding protein-like II"/>
    <property type="match status" value="2"/>
</dbReference>
<accession>A0A0B5DD37</accession>
<dbReference type="OrthoDB" id="2509690at2"/>
<evidence type="ECO:0000313" key="5">
    <source>
        <dbReference type="Proteomes" id="UP000031526"/>
    </source>
</evidence>
<sequence>MNKLRWTGAAGVALAGLLVSGCGVPGAGGTTASSGVTGPRITQPVTDQEVAKSGPTTLRVLADSGEDATLKALVPMYEKKYPNVKVDVVTKGFDDLMKTVVNSMSGTDAPDLVQGNQGYGTDGPLVKAGLIRPLDDVMRAYGWENTFTDGALKQYRWTPDGAVFGSGSLYGISPATEYVGVFYNTDKLAKLGIEPPTTYAEFTAALARAKAAGQQPIMLGNAEKYPASQVIGLVQAQNVASRDIRSWISGVPGATIADKGTEAAAGTVQDWAKRGWFGKGYDGISSDDAVAKFSHGQGVFLVAGSWNAPALQQSMNGHVGFTLPTRPDGTRATVGSLGLGWHISSKTQHLPAAVAFLDMLMSDRFAQTLADVGRTPVTGQGTVKADSEVVDQVNGIGLKLLADDGQNFYLDWASTTMLDTIGSKTQDLLAGRISPHGFTEGLQNNWQAFQDQQRQDAAAAGGTP</sequence>
<dbReference type="STRING" id="40318.SNOD_02875"/>
<name>A0A0B5DD37_9ACTN</name>
<keyword evidence="5" id="KW-1185">Reference proteome</keyword>
<evidence type="ECO:0000313" key="6">
    <source>
        <dbReference type="Proteomes" id="UP000325763"/>
    </source>
</evidence>
<dbReference type="AlphaFoldDB" id="A0A0B5DD37"/>
<dbReference type="EMBL" id="CP009313">
    <property type="protein sequence ID" value="AJE39095.1"/>
    <property type="molecule type" value="Genomic_DNA"/>
</dbReference>
<reference evidence="4 6" key="3">
    <citation type="submission" date="2017-09" db="EMBL/GenBank/DDBJ databases">
        <title>Streptomyces genome completion.</title>
        <authorList>
            <person name="Lee N."/>
            <person name="Cho B.-K."/>
        </authorList>
    </citation>
    <scope>NUCLEOTIDE SEQUENCE [LARGE SCALE GENOMIC DNA]</scope>
    <source>
        <strain evidence="4 6">ATCC 14899</strain>
    </source>
</reference>
<dbReference type="InterPro" id="IPR050490">
    <property type="entry name" value="Bact_solute-bd_prot1"/>
</dbReference>
<feature type="region of interest" description="Disordered" evidence="1">
    <location>
        <begin position="29"/>
        <end position="53"/>
    </location>
</feature>
<feature type="compositionally biased region" description="Low complexity" evidence="1">
    <location>
        <begin position="30"/>
        <end position="39"/>
    </location>
</feature>
<keyword evidence="2" id="KW-0732">Signal</keyword>
<proteinExistence type="predicted"/>
<evidence type="ECO:0000256" key="1">
    <source>
        <dbReference type="SAM" id="MobiDB-lite"/>
    </source>
</evidence>
<dbReference type="PROSITE" id="PS51257">
    <property type="entry name" value="PROKAR_LIPOPROTEIN"/>
    <property type="match status" value="1"/>
</dbReference>
<gene>
    <name evidence="4" type="ORF">CP978_03270</name>
    <name evidence="3" type="ORF">SNOD_02875</name>
</gene>
<dbReference type="PANTHER" id="PTHR43649:SF14">
    <property type="entry name" value="BLR3389 PROTEIN"/>
    <property type="match status" value="1"/>
</dbReference>
<organism evidence="3 5">
    <name type="scientific">Streptomyces nodosus</name>
    <dbReference type="NCBI Taxonomy" id="40318"/>
    <lineage>
        <taxon>Bacteria</taxon>
        <taxon>Bacillati</taxon>
        <taxon>Actinomycetota</taxon>
        <taxon>Actinomycetes</taxon>
        <taxon>Kitasatosporales</taxon>
        <taxon>Streptomycetaceae</taxon>
        <taxon>Streptomyces</taxon>
    </lineage>
</organism>
<dbReference type="InterPro" id="IPR006059">
    <property type="entry name" value="SBP"/>
</dbReference>
<feature type="chain" id="PRO_5041596506" evidence="2">
    <location>
        <begin position="28"/>
        <end position="464"/>
    </location>
</feature>
<dbReference type="EMBL" id="CP023747">
    <property type="protein sequence ID" value="QEV37689.1"/>
    <property type="molecule type" value="Genomic_DNA"/>
</dbReference>
<dbReference type="KEGG" id="snq:CP978_03270"/>
<feature type="signal peptide" evidence="2">
    <location>
        <begin position="1"/>
        <end position="27"/>
    </location>
</feature>
<dbReference type="SUPFAM" id="SSF53850">
    <property type="entry name" value="Periplasmic binding protein-like II"/>
    <property type="match status" value="1"/>
</dbReference>
<evidence type="ECO:0000256" key="2">
    <source>
        <dbReference type="SAM" id="SignalP"/>
    </source>
</evidence>
<reference evidence="5" key="1">
    <citation type="submission" date="2014-09" db="EMBL/GenBank/DDBJ databases">
        <title>Sequence of the Streptomyces nodosus genome.</title>
        <authorList>
            <person name="Sweeney P."/>
            <person name="Stephens N."/>
            <person name="Murphy C."/>
            <person name="Caffrey P."/>
        </authorList>
    </citation>
    <scope>NUCLEOTIDE SEQUENCE [LARGE SCALE GENOMIC DNA]</scope>
    <source>
        <strain evidence="5">ATCC 14899</strain>
    </source>
</reference>
<protein>
    <submittedName>
        <fullName evidence="4">Extracellular solute-binding protein</fullName>
    </submittedName>
</protein>
<dbReference type="Pfam" id="PF01547">
    <property type="entry name" value="SBP_bac_1"/>
    <property type="match status" value="1"/>
</dbReference>
<dbReference type="HOGENOM" id="CLU_031285_12_1_11"/>
<evidence type="ECO:0000313" key="4">
    <source>
        <dbReference type="EMBL" id="QEV37689.1"/>
    </source>
</evidence>
<evidence type="ECO:0000313" key="3">
    <source>
        <dbReference type="EMBL" id="AJE39095.1"/>
    </source>
</evidence>
<dbReference type="Proteomes" id="UP000031526">
    <property type="component" value="Chromosome"/>
</dbReference>
<dbReference type="PANTHER" id="PTHR43649">
    <property type="entry name" value="ARABINOSE-BINDING PROTEIN-RELATED"/>
    <property type="match status" value="1"/>
</dbReference>
<dbReference type="Proteomes" id="UP000325763">
    <property type="component" value="Chromosome"/>
</dbReference>
<dbReference type="RefSeq" id="WP_043437342.1">
    <property type="nucleotide sequence ID" value="NZ_CP009313.1"/>
</dbReference>
<reference evidence="3 5" key="2">
    <citation type="journal article" date="2016" name="Appl. Microbiol. Biotechnol.">
        <title>Exploiting the genome sequence of Streptomyces nodosus for enhanced antibiotic production.</title>
        <authorList>
            <person name="Sweeney P."/>
            <person name="Murphy C.D."/>
            <person name="Caffrey P."/>
        </authorList>
    </citation>
    <scope>NUCLEOTIDE SEQUENCE [LARGE SCALE GENOMIC DNA]</scope>
    <source>
        <strain evidence="3 5">ATCC 14899</strain>
    </source>
</reference>